<proteinExistence type="predicted"/>
<evidence type="ECO:0000313" key="2">
    <source>
        <dbReference type="Proteomes" id="UP001142393"/>
    </source>
</evidence>
<dbReference type="InterPro" id="IPR009003">
    <property type="entry name" value="Peptidase_S1_PA"/>
</dbReference>
<name>A0A9W8U2N7_9AGAR</name>
<dbReference type="Pfam" id="PF13365">
    <property type="entry name" value="Trypsin_2"/>
    <property type="match status" value="1"/>
</dbReference>
<accession>A0A9W8U2N7</accession>
<feature type="non-terminal residue" evidence="1">
    <location>
        <position position="1"/>
    </location>
</feature>
<comment type="caution">
    <text evidence="1">The sequence shown here is derived from an EMBL/GenBank/DDBJ whole genome shotgun (WGS) entry which is preliminary data.</text>
</comment>
<evidence type="ECO:0000313" key="1">
    <source>
        <dbReference type="EMBL" id="KAJ3750114.1"/>
    </source>
</evidence>
<evidence type="ECO:0008006" key="3">
    <source>
        <dbReference type="Google" id="ProtNLM"/>
    </source>
</evidence>
<keyword evidence="2" id="KW-1185">Reference proteome</keyword>
<feature type="non-terminal residue" evidence="1">
    <location>
        <position position="359"/>
    </location>
</feature>
<dbReference type="EMBL" id="JANVFU010000001">
    <property type="protein sequence ID" value="KAJ3750114.1"/>
    <property type="molecule type" value="Genomic_DNA"/>
</dbReference>
<gene>
    <name evidence="1" type="ORF">DFH05DRAFT_1382162</name>
</gene>
<reference evidence="1 2" key="1">
    <citation type="journal article" date="2023" name="Proc. Natl. Acad. Sci. U.S.A.">
        <title>A global phylogenomic analysis of the shiitake genus Lentinula.</title>
        <authorList>
            <person name="Sierra-Patev S."/>
            <person name="Min B."/>
            <person name="Naranjo-Ortiz M."/>
            <person name="Looney B."/>
            <person name="Konkel Z."/>
            <person name="Slot J.C."/>
            <person name="Sakamoto Y."/>
            <person name="Steenwyk J.L."/>
            <person name="Rokas A."/>
            <person name="Carro J."/>
            <person name="Camarero S."/>
            <person name="Ferreira P."/>
            <person name="Molpeceres G."/>
            <person name="Ruiz-Duenas F.J."/>
            <person name="Serrano A."/>
            <person name="Henrissat B."/>
            <person name="Drula E."/>
            <person name="Hughes K.W."/>
            <person name="Mata J.L."/>
            <person name="Ishikawa N.K."/>
            <person name="Vargas-Isla R."/>
            <person name="Ushijima S."/>
            <person name="Smith C.A."/>
            <person name="Donoghue J."/>
            <person name="Ahrendt S."/>
            <person name="Andreopoulos W."/>
            <person name="He G."/>
            <person name="LaButti K."/>
            <person name="Lipzen A."/>
            <person name="Ng V."/>
            <person name="Riley R."/>
            <person name="Sandor L."/>
            <person name="Barry K."/>
            <person name="Martinez A.T."/>
            <person name="Xiao Y."/>
            <person name="Gibbons J.G."/>
            <person name="Terashima K."/>
            <person name="Grigoriev I.V."/>
            <person name="Hibbett D."/>
        </authorList>
    </citation>
    <scope>NUCLEOTIDE SEQUENCE [LARGE SCALE GENOMIC DNA]</scope>
    <source>
        <strain evidence="1 2">TFB7810</strain>
    </source>
</reference>
<sequence>RPITRQYATVSQSPVDLGGPPVPQRAAIDLTPSIPSPLDRQILKVASCSESPSLSELVHSYLSNSRHILNSSLLYESCPSALRKVNRGPSTANSPDVLLIAHCVQDGDEHKITVASGFALEAPSQREGESLILSCAHTLEEADSSNGSNLHSSSTSRRVNSGSFVISSEGNMYPVTDIVSSLPRSDLMIMSCKNPGVATLPVSPYPVHAGTPVLGHFVSHELPDEPGWRPWVGDSWSKWVRGTVLGYRDFAGRETQANPGTYDALSHLLFSPLPTAGSSGGPIIDEETGAVIGVMLGTRMDNRVEGTRGWGVPSETIFEVSLKLVRRTAAQAHFVDVQPTRARRETMIPGIQVVLIANM</sequence>
<dbReference type="AlphaFoldDB" id="A0A9W8U2N7"/>
<dbReference type="Proteomes" id="UP001142393">
    <property type="component" value="Unassembled WGS sequence"/>
</dbReference>
<dbReference type="SUPFAM" id="SSF50494">
    <property type="entry name" value="Trypsin-like serine proteases"/>
    <property type="match status" value="1"/>
</dbReference>
<organism evidence="1 2">
    <name type="scientific">Lentinula detonsa</name>
    <dbReference type="NCBI Taxonomy" id="2804962"/>
    <lineage>
        <taxon>Eukaryota</taxon>
        <taxon>Fungi</taxon>
        <taxon>Dikarya</taxon>
        <taxon>Basidiomycota</taxon>
        <taxon>Agaricomycotina</taxon>
        <taxon>Agaricomycetes</taxon>
        <taxon>Agaricomycetidae</taxon>
        <taxon>Agaricales</taxon>
        <taxon>Marasmiineae</taxon>
        <taxon>Omphalotaceae</taxon>
        <taxon>Lentinula</taxon>
    </lineage>
</organism>
<protein>
    <recommendedName>
        <fullName evidence="3">Trypsin-like serine protease</fullName>
    </recommendedName>
</protein>